<dbReference type="FunFam" id="1.10.287.130:FF:000001">
    <property type="entry name" value="Two-component sensor histidine kinase"/>
    <property type="match status" value="1"/>
</dbReference>
<dbReference type="PROSITE" id="PS50109">
    <property type="entry name" value="HIS_KIN"/>
    <property type="match status" value="1"/>
</dbReference>
<dbReference type="Gene3D" id="1.10.287.130">
    <property type="match status" value="1"/>
</dbReference>
<keyword evidence="19" id="KW-1185">Reference proteome</keyword>
<evidence type="ECO:0000256" key="7">
    <source>
        <dbReference type="ARBA" id="ARBA00022692"/>
    </source>
</evidence>
<keyword evidence="9" id="KW-0418">Kinase</keyword>
<proteinExistence type="predicted"/>
<evidence type="ECO:0000256" key="1">
    <source>
        <dbReference type="ARBA" id="ARBA00000085"/>
    </source>
</evidence>
<dbReference type="RefSeq" id="WP_055941326.1">
    <property type="nucleotide sequence ID" value="NZ_JAQDCV010000008.1"/>
</dbReference>
<keyword evidence="5" id="KW-0597">Phosphoprotein</keyword>
<dbReference type="Pfam" id="PF00672">
    <property type="entry name" value="HAMP"/>
    <property type="match status" value="1"/>
</dbReference>
<keyword evidence="12" id="KW-0902">Two-component regulatory system</keyword>
<dbReference type="GO" id="GO:0005524">
    <property type="term" value="F:ATP binding"/>
    <property type="evidence" value="ECO:0007669"/>
    <property type="project" value="UniProtKB-KW"/>
</dbReference>
<evidence type="ECO:0000256" key="4">
    <source>
        <dbReference type="ARBA" id="ARBA00022475"/>
    </source>
</evidence>
<keyword evidence="13 15" id="KW-0472">Membrane</keyword>
<dbReference type="InterPro" id="IPR050398">
    <property type="entry name" value="HssS/ArlS-like"/>
</dbReference>
<dbReference type="InterPro" id="IPR003594">
    <property type="entry name" value="HATPase_dom"/>
</dbReference>
<keyword evidence="6" id="KW-0808">Transferase</keyword>
<dbReference type="PANTHER" id="PTHR45528:SF1">
    <property type="entry name" value="SENSOR HISTIDINE KINASE CPXA"/>
    <property type="match status" value="1"/>
</dbReference>
<accession>A0AAW3JVE5</accession>
<keyword evidence="8" id="KW-0547">Nucleotide-binding</keyword>
<comment type="caution">
    <text evidence="18">The sequence shown here is derived from an EMBL/GenBank/DDBJ whole genome shotgun (WGS) entry which is preliminary data.</text>
</comment>
<evidence type="ECO:0000256" key="3">
    <source>
        <dbReference type="ARBA" id="ARBA00012438"/>
    </source>
</evidence>
<dbReference type="SMART" id="SM00387">
    <property type="entry name" value="HATPase_c"/>
    <property type="match status" value="1"/>
</dbReference>
<dbReference type="EMBL" id="LLKB01000001">
    <property type="protein sequence ID" value="KQC86094.1"/>
    <property type="molecule type" value="Genomic_DNA"/>
</dbReference>
<evidence type="ECO:0000256" key="6">
    <source>
        <dbReference type="ARBA" id="ARBA00022679"/>
    </source>
</evidence>
<dbReference type="InterPro" id="IPR003661">
    <property type="entry name" value="HisK_dim/P_dom"/>
</dbReference>
<feature type="transmembrane region" description="Helical" evidence="15">
    <location>
        <begin position="20"/>
        <end position="37"/>
    </location>
</feature>
<keyword evidence="4" id="KW-1003">Cell membrane</keyword>
<dbReference type="AlphaFoldDB" id="A0AAW3JVE5"/>
<dbReference type="Pfam" id="PF00512">
    <property type="entry name" value="HisKA"/>
    <property type="match status" value="1"/>
</dbReference>
<sequence>MELKRQKRFYGIKSIRTKLILIMIGMLGFTLAAIWFMNRVFLPSYYQHSKVSMLEECYEEANSIVNKDKDYSSGESTGLSDDSTLNLEIMSANNTSSVYIFRLNNFFGKVYYQYDYPSEKVITEFQRQNIIDKTKDYVVGIEDSQSYYVRDKKRNLIDIKNEYCVYKVLDERIGSYYIELFGKLDSGAFVYVSTNYQSMAENIGIFNSFLLYVGVGVIISGVILMVFIGNNFTKPIRKLTEIARKMADFNFEVRYPVKEHDEIGVLGSSINTLSENLEEKISELKTANNELQKDIEKKIQIDEMRKEFLSNVSHELKTPIALIQGYAEGLYDNINDDSESREFYCEVIMDEADKMNKMVKKLLTLNQIEFGNNQVNFEHFDIVQVVRTVINSATLLAKQKEAQIEIDDYPQIYVWADEYMIEEVVTNYVSNAINHVDGEKKIKVSLKKTDKVVRVSVFNTGKCIPEEELDKIWIKFYKVDKARTREYGGSGIGLSIVKAIMESMNQKCGVLNHEDGVEFWFELDIEN</sequence>
<evidence type="ECO:0000256" key="8">
    <source>
        <dbReference type="ARBA" id="ARBA00022741"/>
    </source>
</evidence>
<protein>
    <recommendedName>
        <fullName evidence="3">histidine kinase</fullName>
        <ecNumber evidence="3">2.7.13.3</ecNumber>
    </recommendedName>
</protein>
<evidence type="ECO:0000256" key="12">
    <source>
        <dbReference type="ARBA" id="ARBA00023012"/>
    </source>
</evidence>
<evidence type="ECO:0000256" key="9">
    <source>
        <dbReference type="ARBA" id="ARBA00022777"/>
    </source>
</evidence>
<dbReference type="InterPro" id="IPR005467">
    <property type="entry name" value="His_kinase_dom"/>
</dbReference>
<dbReference type="Gene3D" id="6.10.340.10">
    <property type="match status" value="1"/>
</dbReference>
<dbReference type="InterPro" id="IPR036890">
    <property type="entry name" value="HATPase_C_sf"/>
</dbReference>
<dbReference type="GO" id="GO:0000155">
    <property type="term" value="F:phosphorelay sensor kinase activity"/>
    <property type="evidence" value="ECO:0007669"/>
    <property type="project" value="InterPro"/>
</dbReference>
<evidence type="ECO:0000259" key="17">
    <source>
        <dbReference type="PROSITE" id="PS50885"/>
    </source>
</evidence>
<evidence type="ECO:0000256" key="5">
    <source>
        <dbReference type="ARBA" id="ARBA00022553"/>
    </source>
</evidence>
<evidence type="ECO:0000313" key="19">
    <source>
        <dbReference type="Proteomes" id="UP000050833"/>
    </source>
</evidence>
<feature type="domain" description="Histidine kinase" evidence="16">
    <location>
        <begin position="311"/>
        <end position="527"/>
    </location>
</feature>
<dbReference type="PANTHER" id="PTHR45528">
    <property type="entry name" value="SENSOR HISTIDINE KINASE CPXA"/>
    <property type="match status" value="1"/>
</dbReference>
<feature type="transmembrane region" description="Helical" evidence="15">
    <location>
        <begin position="209"/>
        <end position="228"/>
    </location>
</feature>
<dbReference type="CDD" id="cd06225">
    <property type="entry name" value="HAMP"/>
    <property type="match status" value="1"/>
</dbReference>
<dbReference type="InterPro" id="IPR003660">
    <property type="entry name" value="HAMP_dom"/>
</dbReference>
<evidence type="ECO:0000256" key="11">
    <source>
        <dbReference type="ARBA" id="ARBA00022989"/>
    </source>
</evidence>
<dbReference type="CDD" id="cd00082">
    <property type="entry name" value="HisKA"/>
    <property type="match status" value="1"/>
</dbReference>
<keyword evidence="10" id="KW-0067">ATP-binding</keyword>
<feature type="coiled-coil region" evidence="14">
    <location>
        <begin position="270"/>
        <end position="301"/>
    </location>
</feature>
<evidence type="ECO:0000256" key="10">
    <source>
        <dbReference type="ARBA" id="ARBA00022840"/>
    </source>
</evidence>
<comment type="catalytic activity">
    <reaction evidence="1">
        <text>ATP + protein L-histidine = ADP + protein N-phospho-L-histidine.</text>
        <dbReference type="EC" id="2.7.13.3"/>
    </reaction>
</comment>
<dbReference type="SUPFAM" id="SSF55874">
    <property type="entry name" value="ATPase domain of HSP90 chaperone/DNA topoisomerase II/histidine kinase"/>
    <property type="match status" value="1"/>
</dbReference>
<keyword evidence="11 15" id="KW-1133">Transmembrane helix</keyword>
<dbReference type="Gene3D" id="3.30.565.10">
    <property type="entry name" value="Histidine kinase-like ATPase, C-terminal domain"/>
    <property type="match status" value="1"/>
</dbReference>
<keyword evidence="14" id="KW-0175">Coiled coil</keyword>
<keyword evidence="7 15" id="KW-0812">Transmembrane</keyword>
<dbReference type="Pfam" id="PF02518">
    <property type="entry name" value="HATPase_c"/>
    <property type="match status" value="1"/>
</dbReference>
<evidence type="ECO:0000256" key="15">
    <source>
        <dbReference type="SAM" id="Phobius"/>
    </source>
</evidence>
<dbReference type="GO" id="GO:0005886">
    <property type="term" value="C:plasma membrane"/>
    <property type="evidence" value="ECO:0007669"/>
    <property type="project" value="UniProtKB-SubCell"/>
</dbReference>
<dbReference type="EC" id="2.7.13.3" evidence="3"/>
<evidence type="ECO:0000313" key="18">
    <source>
        <dbReference type="EMBL" id="KQC86094.1"/>
    </source>
</evidence>
<reference evidence="18 19" key="1">
    <citation type="submission" date="2015-10" db="EMBL/GenBank/DDBJ databases">
        <title>Butyribacter intestini gen. nov., sp. nov., a butyric acid-producing bacterium of the family Lachnospiraceae isolated from the human faeces.</title>
        <authorList>
            <person name="Zou Y."/>
            <person name="Xue W."/>
            <person name="Luo G."/>
            <person name="Lv M."/>
        </authorList>
    </citation>
    <scope>NUCLEOTIDE SEQUENCE [LARGE SCALE GENOMIC DNA]</scope>
    <source>
        <strain evidence="18 19">TF01-11</strain>
    </source>
</reference>
<dbReference type="SUPFAM" id="SSF47384">
    <property type="entry name" value="Homodimeric domain of signal transducing histidine kinase"/>
    <property type="match status" value="1"/>
</dbReference>
<feature type="domain" description="HAMP" evidence="17">
    <location>
        <begin position="230"/>
        <end position="282"/>
    </location>
</feature>
<dbReference type="SUPFAM" id="SSF158472">
    <property type="entry name" value="HAMP domain-like"/>
    <property type="match status" value="1"/>
</dbReference>
<dbReference type="InterPro" id="IPR036097">
    <property type="entry name" value="HisK_dim/P_sf"/>
</dbReference>
<organism evidence="18 19">
    <name type="scientific">Butyribacter intestini</name>
    <dbReference type="NCBI Taxonomy" id="1703332"/>
    <lineage>
        <taxon>Bacteria</taxon>
        <taxon>Bacillati</taxon>
        <taxon>Bacillota</taxon>
        <taxon>Clostridia</taxon>
        <taxon>Lachnospirales</taxon>
        <taxon>Lachnospiraceae</taxon>
        <taxon>Butyribacter</taxon>
    </lineage>
</organism>
<dbReference type="PROSITE" id="PS50885">
    <property type="entry name" value="HAMP"/>
    <property type="match status" value="1"/>
</dbReference>
<dbReference type="Proteomes" id="UP000050833">
    <property type="component" value="Unassembled WGS sequence"/>
</dbReference>
<dbReference type="SMART" id="SM00388">
    <property type="entry name" value="HisKA"/>
    <property type="match status" value="1"/>
</dbReference>
<name>A0AAW3JVE5_9FIRM</name>
<dbReference type="SMART" id="SM00304">
    <property type="entry name" value="HAMP"/>
    <property type="match status" value="1"/>
</dbReference>
<evidence type="ECO:0000256" key="14">
    <source>
        <dbReference type="SAM" id="Coils"/>
    </source>
</evidence>
<comment type="subcellular location">
    <subcellularLocation>
        <location evidence="2">Cell membrane</location>
        <topology evidence="2">Multi-pass membrane protein</topology>
    </subcellularLocation>
</comment>
<evidence type="ECO:0000256" key="2">
    <source>
        <dbReference type="ARBA" id="ARBA00004651"/>
    </source>
</evidence>
<evidence type="ECO:0000259" key="16">
    <source>
        <dbReference type="PROSITE" id="PS50109"/>
    </source>
</evidence>
<evidence type="ECO:0000256" key="13">
    <source>
        <dbReference type="ARBA" id="ARBA00023136"/>
    </source>
</evidence>
<gene>
    <name evidence="18" type="ORF">APZ18_02550</name>
</gene>